<evidence type="ECO:0000256" key="1">
    <source>
        <dbReference type="SAM" id="Coils"/>
    </source>
</evidence>
<dbReference type="RefSeq" id="WP_202653465.1">
    <property type="nucleotide sequence ID" value="NZ_JAESWB010000134.1"/>
</dbReference>
<evidence type="ECO:0000313" key="3">
    <source>
        <dbReference type="Proteomes" id="UP000623967"/>
    </source>
</evidence>
<dbReference type="EMBL" id="JAESWB010000134">
    <property type="protein sequence ID" value="MBL4952187.1"/>
    <property type="molecule type" value="Genomic_DNA"/>
</dbReference>
<organism evidence="2 3">
    <name type="scientific">Neobacillus paridis</name>
    <dbReference type="NCBI Taxonomy" id="2803862"/>
    <lineage>
        <taxon>Bacteria</taxon>
        <taxon>Bacillati</taxon>
        <taxon>Bacillota</taxon>
        <taxon>Bacilli</taxon>
        <taxon>Bacillales</taxon>
        <taxon>Bacillaceae</taxon>
        <taxon>Neobacillus</taxon>
    </lineage>
</organism>
<protein>
    <submittedName>
        <fullName evidence="2">Uncharacterized protein</fullName>
    </submittedName>
</protein>
<comment type="caution">
    <text evidence="2">The sequence shown here is derived from an EMBL/GenBank/DDBJ whole genome shotgun (WGS) entry which is preliminary data.</text>
</comment>
<name>A0ABS1TLP6_9BACI</name>
<evidence type="ECO:0000313" key="2">
    <source>
        <dbReference type="EMBL" id="MBL4952187.1"/>
    </source>
</evidence>
<gene>
    <name evidence="2" type="ORF">JK635_08170</name>
</gene>
<keyword evidence="1" id="KW-0175">Coiled coil</keyword>
<reference evidence="2 3" key="1">
    <citation type="submission" date="2021-01" db="EMBL/GenBank/DDBJ databases">
        <title>Genome public.</title>
        <authorList>
            <person name="Liu C."/>
            <person name="Sun Q."/>
        </authorList>
    </citation>
    <scope>NUCLEOTIDE SEQUENCE [LARGE SCALE GENOMIC DNA]</scope>
    <source>
        <strain evidence="2 3">YIM B02564</strain>
    </source>
</reference>
<keyword evidence="3" id="KW-1185">Reference proteome</keyword>
<sequence>MFALQSVKKEIEKYVEEEIKELEFQEKWLLQHLEDTQKKLKNIQEKKEEALQSLAELNKEEEMA</sequence>
<feature type="coiled-coil region" evidence="1">
    <location>
        <begin position="30"/>
        <end position="64"/>
    </location>
</feature>
<dbReference type="Proteomes" id="UP000623967">
    <property type="component" value="Unassembled WGS sequence"/>
</dbReference>
<proteinExistence type="predicted"/>
<accession>A0ABS1TLP6</accession>